<accession>A0A9D1JMQ4</accession>
<dbReference type="Proteomes" id="UP000823928">
    <property type="component" value="Unassembled WGS sequence"/>
</dbReference>
<dbReference type="EMBL" id="DVIU01000129">
    <property type="protein sequence ID" value="HIS36272.1"/>
    <property type="molecule type" value="Genomic_DNA"/>
</dbReference>
<name>A0A9D1JMQ4_9BACT</name>
<feature type="non-terminal residue" evidence="1">
    <location>
        <position position="1"/>
    </location>
</feature>
<proteinExistence type="predicted"/>
<evidence type="ECO:0000313" key="1">
    <source>
        <dbReference type="EMBL" id="HIS36272.1"/>
    </source>
</evidence>
<reference evidence="1" key="2">
    <citation type="journal article" date="2021" name="PeerJ">
        <title>Extensive microbial diversity within the chicken gut microbiome revealed by metagenomics and culture.</title>
        <authorList>
            <person name="Gilroy R."/>
            <person name="Ravi A."/>
            <person name="Getino M."/>
            <person name="Pursley I."/>
            <person name="Horton D.L."/>
            <person name="Alikhan N.F."/>
            <person name="Baker D."/>
            <person name="Gharbi K."/>
            <person name="Hall N."/>
            <person name="Watson M."/>
            <person name="Adriaenssens E.M."/>
            <person name="Foster-Nyarko E."/>
            <person name="Jarju S."/>
            <person name="Secka A."/>
            <person name="Antonio M."/>
            <person name="Oren A."/>
            <person name="Chaudhuri R.R."/>
            <person name="La Ragione R."/>
            <person name="Hildebrand F."/>
            <person name="Pallen M.J."/>
        </authorList>
    </citation>
    <scope>NUCLEOTIDE SEQUENCE</scope>
    <source>
        <strain evidence="1">6276</strain>
    </source>
</reference>
<reference evidence="1" key="1">
    <citation type="submission" date="2020-10" db="EMBL/GenBank/DDBJ databases">
        <authorList>
            <person name="Gilroy R."/>
        </authorList>
    </citation>
    <scope>NUCLEOTIDE SEQUENCE</scope>
    <source>
        <strain evidence="1">6276</strain>
    </source>
</reference>
<evidence type="ECO:0000313" key="2">
    <source>
        <dbReference type="Proteomes" id="UP000823928"/>
    </source>
</evidence>
<gene>
    <name evidence="1" type="ORF">IAC10_06535</name>
</gene>
<comment type="caution">
    <text evidence="1">The sequence shown here is derived from an EMBL/GenBank/DDBJ whole genome shotgun (WGS) entry which is preliminary data.</text>
</comment>
<sequence length="83" mass="9269">AAGNSKVRYHGKAQIIKDKELIKEFSMNSNTIRANGIFKETGLIPENLEAGNYVLKVILTYKNEKGENKNLIKEISFNVGNSI</sequence>
<dbReference type="AlphaFoldDB" id="A0A9D1JMQ4"/>
<organism evidence="1 2">
    <name type="scientific">Candidatus Scatousia excrementigallinarum</name>
    <dbReference type="NCBI Taxonomy" id="2840935"/>
    <lineage>
        <taxon>Bacteria</taxon>
        <taxon>Candidatus Scatousia</taxon>
    </lineage>
</organism>
<protein>
    <submittedName>
        <fullName evidence="1">Uncharacterized protein</fullName>
    </submittedName>
</protein>